<evidence type="ECO:0000313" key="2">
    <source>
        <dbReference type="EMBL" id="DAE11944.1"/>
    </source>
</evidence>
<protein>
    <submittedName>
        <fullName evidence="2">Uncharacterized protein</fullName>
    </submittedName>
</protein>
<proteinExistence type="predicted"/>
<feature type="coiled-coil region" evidence="1">
    <location>
        <begin position="156"/>
        <end position="183"/>
    </location>
</feature>
<name>A0A8S5PYV6_9CAUD</name>
<sequence>MYNSNPNGFDYNSVFKYVKGQAPQVTEGEIRSTVQNINRQYNQFARLGAMNSLTPEQIRQGLLNGEYSQSDLEQLRIRNPQKYNEFMGYDDKATATENAAYNANAMYNLTTGKGIKQEQSTEEKFLQVVQKFFGNINYNSKELVESYKRELQNPEIQKYKTKMLDAQREMQEIDDDLESLREDLTRQYP</sequence>
<reference evidence="2" key="1">
    <citation type="journal article" date="2021" name="Proc. Natl. Acad. Sci. U.S.A.">
        <title>A Catalog of Tens of Thousands of Viruses from Human Metagenomes Reveals Hidden Associations with Chronic Diseases.</title>
        <authorList>
            <person name="Tisza M.J."/>
            <person name="Buck C.B."/>
        </authorList>
    </citation>
    <scope>NUCLEOTIDE SEQUENCE</scope>
    <source>
        <strain evidence="2">CtBtT5</strain>
    </source>
</reference>
<evidence type="ECO:0000256" key="1">
    <source>
        <dbReference type="SAM" id="Coils"/>
    </source>
</evidence>
<dbReference type="EMBL" id="BK015540">
    <property type="protein sequence ID" value="DAE11944.1"/>
    <property type="molecule type" value="Genomic_DNA"/>
</dbReference>
<keyword evidence="1" id="KW-0175">Coiled coil</keyword>
<organism evidence="2">
    <name type="scientific">Myoviridae sp. ctBtT5</name>
    <dbReference type="NCBI Taxonomy" id="2825048"/>
    <lineage>
        <taxon>Viruses</taxon>
        <taxon>Duplodnaviria</taxon>
        <taxon>Heunggongvirae</taxon>
        <taxon>Uroviricota</taxon>
        <taxon>Caudoviricetes</taxon>
    </lineage>
</organism>
<accession>A0A8S5PYV6</accession>